<protein>
    <submittedName>
        <fullName evidence="2">Uncharacterized protein</fullName>
    </submittedName>
</protein>
<evidence type="ECO:0000256" key="1">
    <source>
        <dbReference type="SAM" id="MobiDB-lite"/>
    </source>
</evidence>
<evidence type="ECO:0000313" key="3">
    <source>
        <dbReference type="Proteomes" id="UP000784294"/>
    </source>
</evidence>
<gene>
    <name evidence="2" type="ORF">PXEA_LOCUS4349</name>
</gene>
<organism evidence="2 3">
    <name type="scientific">Protopolystoma xenopodis</name>
    <dbReference type="NCBI Taxonomy" id="117903"/>
    <lineage>
        <taxon>Eukaryota</taxon>
        <taxon>Metazoa</taxon>
        <taxon>Spiralia</taxon>
        <taxon>Lophotrochozoa</taxon>
        <taxon>Platyhelminthes</taxon>
        <taxon>Monogenea</taxon>
        <taxon>Polyopisthocotylea</taxon>
        <taxon>Polystomatidea</taxon>
        <taxon>Polystomatidae</taxon>
        <taxon>Protopolystoma</taxon>
    </lineage>
</organism>
<comment type="caution">
    <text evidence="2">The sequence shown here is derived from an EMBL/GenBank/DDBJ whole genome shotgun (WGS) entry which is preliminary data.</text>
</comment>
<sequence length="155" mass="16856">MVAGSVKSKDSQAYTEDIKREFTCLQERFETALSPLSNGISERRDVPASSKTSARQLQTSTVHAAGPRFESARDTIPEKPVALMRIINADQSTASGARVRVVTGSVQSVEPEHSAAELTPKPVKVITSGLGTPVANARETLNRDFAGYRKMPWNR</sequence>
<dbReference type="AlphaFoldDB" id="A0A3S5A9X1"/>
<feature type="compositionally biased region" description="Polar residues" evidence="1">
    <location>
        <begin position="49"/>
        <end position="62"/>
    </location>
</feature>
<proteinExistence type="predicted"/>
<reference evidence="2" key="1">
    <citation type="submission" date="2018-11" db="EMBL/GenBank/DDBJ databases">
        <authorList>
            <consortium name="Pathogen Informatics"/>
        </authorList>
    </citation>
    <scope>NUCLEOTIDE SEQUENCE</scope>
</reference>
<keyword evidence="3" id="KW-1185">Reference proteome</keyword>
<dbReference type="Proteomes" id="UP000784294">
    <property type="component" value="Unassembled WGS sequence"/>
</dbReference>
<dbReference type="EMBL" id="CAAALY010010270">
    <property type="protein sequence ID" value="VEL10909.1"/>
    <property type="molecule type" value="Genomic_DNA"/>
</dbReference>
<name>A0A3S5A9X1_9PLAT</name>
<feature type="region of interest" description="Disordered" evidence="1">
    <location>
        <begin position="36"/>
        <end position="75"/>
    </location>
</feature>
<evidence type="ECO:0000313" key="2">
    <source>
        <dbReference type="EMBL" id="VEL10909.1"/>
    </source>
</evidence>
<accession>A0A3S5A9X1</accession>